<dbReference type="Proteomes" id="UP001218218">
    <property type="component" value="Unassembled WGS sequence"/>
</dbReference>
<dbReference type="AlphaFoldDB" id="A0AAD7AQM1"/>
<accession>A0AAD7AQM1</accession>
<comment type="caution">
    <text evidence="2">The sequence shown here is derived from an EMBL/GenBank/DDBJ whole genome shotgun (WGS) entry which is preliminary data.</text>
</comment>
<sequence>MCNAISTSILFGMLSLLPGNRYIALGFVSAALIIYAADRQRPSRKLGRVERKIQACEETLKFAKTSCARNYLELTDGTRQLLEAELSASKIQTQLLETRNVTTWEEFVDYLSDLWETMQNISQCAKKVKEVHRSTLLTIEAERQRQLSEGIKEVCEIHEMVIFSPAAARTLYLELVRHLSHSLYLWSHKKSLYHRVGGSFVICVQELFLGNWLGSDRASSDDAERFQYTMAGLPIDREGGVARALTRKTSLAESRGRFFSQELPAAREPDPGGGSKLEILELNIVVPDTTIRGALDSRVKFQCIGPTTN</sequence>
<keyword evidence="1" id="KW-1133">Transmembrane helix</keyword>
<organism evidence="2 3">
    <name type="scientific">Mycena albidolilacea</name>
    <dbReference type="NCBI Taxonomy" id="1033008"/>
    <lineage>
        <taxon>Eukaryota</taxon>
        <taxon>Fungi</taxon>
        <taxon>Dikarya</taxon>
        <taxon>Basidiomycota</taxon>
        <taxon>Agaricomycotina</taxon>
        <taxon>Agaricomycetes</taxon>
        <taxon>Agaricomycetidae</taxon>
        <taxon>Agaricales</taxon>
        <taxon>Marasmiineae</taxon>
        <taxon>Mycenaceae</taxon>
        <taxon>Mycena</taxon>
    </lineage>
</organism>
<keyword evidence="3" id="KW-1185">Reference proteome</keyword>
<feature type="transmembrane region" description="Helical" evidence="1">
    <location>
        <begin position="20"/>
        <end position="37"/>
    </location>
</feature>
<name>A0AAD7AQM1_9AGAR</name>
<gene>
    <name evidence="2" type="ORF">DFH08DRAFT_797182</name>
</gene>
<evidence type="ECO:0000256" key="1">
    <source>
        <dbReference type="SAM" id="Phobius"/>
    </source>
</evidence>
<keyword evidence="1" id="KW-0812">Transmembrane</keyword>
<dbReference type="EMBL" id="JARIHO010000002">
    <property type="protein sequence ID" value="KAJ7366180.1"/>
    <property type="molecule type" value="Genomic_DNA"/>
</dbReference>
<protein>
    <submittedName>
        <fullName evidence="2">Uncharacterized protein</fullName>
    </submittedName>
</protein>
<evidence type="ECO:0000313" key="3">
    <source>
        <dbReference type="Proteomes" id="UP001218218"/>
    </source>
</evidence>
<keyword evidence="1" id="KW-0472">Membrane</keyword>
<evidence type="ECO:0000313" key="2">
    <source>
        <dbReference type="EMBL" id="KAJ7366180.1"/>
    </source>
</evidence>
<reference evidence="2" key="1">
    <citation type="submission" date="2023-03" db="EMBL/GenBank/DDBJ databases">
        <title>Massive genome expansion in bonnet fungi (Mycena s.s.) driven by repeated elements and novel gene families across ecological guilds.</title>
        <authorList>
            <consortium name="Lawrence Berkeley National Laboratory"/>
            <person name="Harder C.B."/>
            <person name="Miyauchi S."/>
            <person name="Viragh M."/>
            <person name="Kuo A."/>
            <person name="Thoen E."/>
            <person name="Andreopoulos B."/>
            <person name="Lu D."/>
            <person name="Skrede I."/>
            <person name="Drula E."/>
            <person name="Henrissat B."/>
            <person name="Morin E."/>
            <person name="Kohler A."/>
            <person name="Barry K."/>
            <person name="LaButti K."/>
            <person name="Morin E."/>
            <person name="Salamov A."/>
            <person name="Lipzen A."/>
            <person name="Mereny Z."/>
            <person name="Hegedus B."/>
            <person name="Baldrian P."/>
            <person name="Stursova M."/>
            <person name="Weitz H."/>
            <person name="Taylor A."/>
            <person name="Grigoriev I.V."/>
            <person name="Nagy L.G."/>
            <person name="Martin F."/>
            <person name="Kauserud H."/>
        </authorList>
    </citation>
    <scope>NUCLEOTIDE SEQUENCE</scope>
    <source>
        <strain evidence="2">CBHHK002</strain>
    </source>
</reference>
<proteinExistence type="predicted"/>